<evidence type="ECO:0000313" key="3">
    <source>
        <dbReference type="Proteomes" id="UP000289152"/>
    </source>
</evidence>
<accession>A0A4Q1BNU6</accession>
<evidence type="ECO:0000256" key="1">
    <source>
        <dbReference type="SAM" id="MobiDB-lite"/>
    </source>
</evidence>
<feature type="compositionally biased region" description="Polar residues" evidence="1">
    <location>
        <begin position="54"/>
        <end position="71"/>
    </location>
</feature>
<feature type="compositionally biased region" description="Low complexity" evidence="1">
    <location>
        <begin position="88"/>
        <end position="100"/>
    </location>
</feature>
<dbReference type="VEuPathDB" id="FungiDB:TREMEDRAFT_62365"/>
<comment type="caution">
    <text evidence="2">The sequence shown here is derived from an EMBL/GenBank/DDBJ whole genome shotgun (WGS) entry which is preliminary data.</text>
</comment>
<feature type="region of interest" description="Disordered" evidence="1">
    <location>
        <begin position="1"/>
        <end position="34"/>
    </location>
</feature>
<dbReference type="InParanoid" id="A0A4Q1BNU6"/>
<proteinExistence type="predicted"/>
<protein>
    <submittedName>
        <fullName evidence="2">Uncharacterized protein</fullName>
    </submittedName>
</protein>
<evidence type="ECO:0000313" key="2">
    <source>
        <dbReference type="EMBL" id="RXK39554.1"/>
    </source>
</evidence>
<feature type="region of interest" description="Disordered" evidence="1">
    <location>
        <begin position="54"/>
        <end position="100"/>
    </location>
</feature>
<organism evidence="2 3">
    <name type="scientific">Tremella mesenterica</name>
    <name type="common">Jelly fungus</name>
    <dbReference type="NCBI Taxonomy" id="5217"/>
    <lineage>
        <taxon>Eukaryota</taxon>
        <taxon>Fungi</taxon>
        <taxon>Dikarya</taxon>
        <taxon>Basidiomycota</taxon>
        <taxon>Agaricomycotina</taxon>
        <taxon>Tremellomycetes</taxon>
        <taxon>Tremellales</taxon>
        <taxon>Tremellaceae</taxon>
        <taxon>Tremella</taxon>
    </lineage>
</organism>
<keyword evidence="3" id="KW-1185">Reference proteome</keyword>
<dbReference type="AlphaFoldDB" id="A0A4Q1BNU6"/>
<gene>
    <name evidence="2" type="ORF">M231_03223</name>
</gene>
<dbReference type="EMBL" id="SDIL01000030">
    <property type="protein sequence ID" value="RXK39554.1"/>
    <property type="molecule type" value="Genomic_DNA"/>
</dbReference>
<sequence>MYQSPRIAPLPPSPSTIRTTSSTISSTGSIRNLPPSHPFATHYIPCINQSRHISSQNQSQYNPSLYNQTNDSSSSFESESTHFHNNVSPTSSLSKPLSPRSFSTSNHFYHPIPVHSALPNRIHNSPYSDRSMNSRISSESNYSTQQRTQNHRFVEDEGRVGVRKEYQHQSYPSYHKPSLHSSKSMILSKFDLPASIPELGFLDGRQQGRMMMDVEYISGKKMNLKFPFIKRWFGEGEKKEKKEVKGRRLRKEKVMSFEEEFLREGMI</sequence>
<reference evidence="2 3" key="1">
    <citation type="submission" date="2016-06" db="EMBL/GenBank/DDBJ databases">
        <title>Evolution of pathogenesis and genome organization in the Tremellales.</title>
        <authorList>
            <person name="Cuomo C."/>
            <person name="Litvintseva A."/>
            <person name="Heitman J."/>
            <person name="Chen Y."/>
            <person name="Sun S."/>
            <person name="Springer D."/>
            <person name="Dromer F."/>
            <person name="Young S."/>
            <person name="Zeng Q."/>
            <person name="Chapman S."/>
            <person name="Gujja S."/>
            <person name="Saif S."/>
            <person name="Birren B."/>
        </authorList>
    </citation>
    <scope>NUCLEOTIDE SEQUENCE [LARGE SCALE GENOMIC DNA]</scope>
    <source>
        <strain evidence="2 3">ATCC 28783</strain>
    </source>
</reference>
<name>A0A4Q1BNU6_TREME</name>
<dbReference type="Proteomes" id="UP000289152">
    <property type="component" value="Unassembled WGS sequence"/>
</dbReference>
<feature type="compositionally biased region" description="Low complexity" evidence="1">
    <location>
        <begin position="15"/>
        <end position="30"/>
    </location>
</feature>